<dbReference type="eggNOG" id="COG2206">
    <property type="taxonomic scope" value="Bacteria"/>
</dbReference>
<evidence type="ECO:0000313" key="2">
    <source>
        <dbReference type="EMBL" id="ADK86057.1"/>
    </source>
</evidence>
<dbReference type="InterPro" id="IPR003607">
    <property type="entry name" value="HD/PDEase_dom"/>
</dbReference>
<evidence type="ECO:0000313" key="3">
    <source>
        <dbReference type="Proteomes" id="UP000009047"/>
    </source>
</evidence>
<dbReference type="KEGG" id="dbr:Deba_2703"/>
<name>E1QKG4_DESB2</name>
<dbReference type="SMART" id="SM00471">
    <property type="entry name" value="HDc"/>
    <property type="match status" value="1"/>
</dbReference>
<dbReference type="PANTHER" id="PTHR43155:SF2">
    <property type="entry name" value="CYCLIC DI-GMP PHOSPHODIESTERASE PA4108"/>
    <property type="match status" value="1"/>
</dbReference>
<sequence length="328" mass="37470">MGILARDTPLREKDFFATSPLMIFPRTQGDFSVYLKIKNNFVLYSNASTTFTEGHRQRLYDHGVDEIYILTDQKSAYEQYVERNLGEILHNENLPMTERAKVLYKSSVDIIKQTFEERLPTCLDRRHFDRIAHFVEQGIGFLAKDGSLKSMASLINHDYQTYSHCVQVFVFTTAVLHTYEMPRDEIIQCGLGAMLHDLGKARIPRRIITKPGPLTKDERQIINQHPLHGVAMTAQAPLSRQAYNAILFHHERMDGGGYPAGMQGEDIPLPVRVLSVCDVYDALTSDRPYAKKITPFEALQIMRDDMEGAFDQRVFKRLVMVLSGAEIV</sequence>
<dbReference type="SUPFAM" id="SSF109604">
    <property type="entry name" value="HD-domain/PDEase-like"/>
    <property type="match status" value="1"/>
</dbReference>
<dbReference type="PANTHER" id="PTHR43155">
    <property type="entry name" value="CYCLIC DI-GMP PHOSPHODIESTERASE PA4108-RELATED"/>
    <property type="match status" value="1"/>
</dbReference>
<proteinExistence type="predicted"/>
<dbReference type="PROSITE" id="PS51832">
    <property type="entry name" value="HD_GYP"/>
    <property type="match status" value="1"/>
</dbReference>
<dbReference type="STRING" id="644282.Deba_2703"/>
<dbReference type="AlphaFoldDB" id="E1QKG4"/>
<dbReference type="InterPro" id="IPR037522">
    <property type="entry name" value="HD_GYP_dom"/>
</dbReference>
<dbReference type="Gene3D" id="1.10.3210.10">
    <property type="entry name" value="Hypothetical protein af1432"/>
    <property type="match status" value="1"/>
</dbReference>
<feature type="domain" description="HD-GYP" evidence="1">
    <location>
        <begin position="139"/>
        <end position="328"/>
    </location>
</feature>
<accession>E1QKG4</accession>
<dbReference type="Pfam" id="PF13487">
    <property type="entry name" value="HD_5"/>
    <property type="match status" value="1"/>
</dbReference>
<protein>
    <submittedName>
        <fullName evidence="2">Metal dependent phosphohydrolase</fullName>
    </submittedName>
</protein>
<gene>
    <name evidence="2" type="ordered locus">Deba_2703</name>
</gene>
<organism evidence="2 3">
    <name type="scientific">Desulfarculus baarsii (strain ATCC 33931 / DSM 2075 / LMG 7858 / VKM B-1802 / 2st14)</name>
    <dbReference type="NCBI Taxonomy" id="644282"/>
    <lineage>
        <taxon>Bacteria</taxon>
        <taxon>Pseudomonadati</taxon>
        <taxon>Thermodesulfobacteriota</taxon>
        <taxon>Desulfarculia</taxon>
        <taxon>Desulfarculales</taxon>
        <taxon>Desulfarculaceae</taxon>
        <taxon>Desulfarculus</taxon>
    </lineage>
</organism>
<dbReference type="HOGENOM" id="CLU_000445_92_1_7"/>
<evidence type="ECO:0000259" key="1">
    <source>
        <dbReference type="PROSITE" id="PS51832"/>
    </source>
</evidence>
<dbReference type="RefSeq" id="WP_013259496.1">
    <property type="nucleotide sequence ID" value="NC_014365.1"/>
</dbReference>
<dbReference type="CDD" id="cd00077">
    <property type="entry name" value="HDc"/>
    <property type="match status" value="1"/>
</dbReference>
<keyword evidence="3" id="KW-1185">Reference proteome</keyword>
<dbReference type="Proteomes" id="UP000009047">
    <property type="component" value="Chromosome"/>
</dbReference>
<dbReference type="EMBL" id="CP002085">
    <property type="protein sequence ID" value="ADK86057.1"/>
    <property type="molecule type" value="Genomic_DNA"/>
</dbReference>
<reference evidence="2 3" key="1">
    <citation type="journal article" date="2010" name="Stand. Genomic Sci.">
        <title>Complete genome sequence of Desulfarculus baarsii type strain (2st14).</title>
        <authorList>
            <person name="Sun H."/>
            <person name="Spring S."/>
            <person name="Lapidus A."/>
            <person name="Davenport K."/>
            <person name="Del Rio T.G."/>
            <person name="Tice H."/>
            <person name="Nolan M."/>
            <person name="Copeland A."/>
            <person name="Cheng J.F."/>
            <person name="Lucas S."/>
            <person name="Tapia R."/>
            <person name="Goodwin L."/>
            <person name="Pitluck S."/>
            <person name="Ivanova N."/>
            <person name="Pagani I."/>
            <person name="Mavromatis K."/>
            <person name="Ovchinnikova G."/>
            <person name="Pati A."/>
            <person name="Chen A."/>
            <person name="Palaniappan K."/>
            <person name="Hauser L."/>
            <person name="Chang Y.J."/>
            <person name="Jeffries C.D."/>
            <person name="Detter J.C."/>
            <person name="Han C."/>
            <person name="Rohde M."/>
            <person name="Brambilla E."/>
            <person name="Goker M."/>
            <person name="Woyke T."/>
            <person name="Bristow J."/>
            <person name="Eisen J.A."/>
            <person name="Markowitz V."/>
            <person name="Hugenholtz P."/>
            <person name="Kyrpides N.C."/>
            <person name="Klenk H.P."/>
            <person name="Land M."/>
        </authorList>
    </citation>
    <scope>NUCLEOTIDE SEQUENCE [LARGE SCALE GENOMIC DNA]</scope>
    <source>
        <strain evidence="3">ATCC 33931 / DSM 2075 / LMG 7858 / VKM B-1802 / 2st14</strain>
    </source>
</reference>